<dbReference type="Proteomes" id="UP000471640">
    <property type="component" value="Unassembled WGS sequence"/>
</dbReference>
<dbReference type="Gene3D" id="2.60.40.4150">
    <property type="entry name" value="Type VI secretion system, lipoprotein SciN"/>
    <property type="match status" value="1"/>
</dbReference>
<gene>
    <name evidence="2" type="primary">tssJ</name>
    <name evidence="2" type="ORF">G3480_22155</name>
</gene>
<keyword evidence="2" id="KW-0449">Lipoprotein</keyword>
<dbReference type="PANTHER" id="PTHR37625">
    <property type="entry name" value="OUTER MEMBRANE LIPOPROTEIN-RELATED"/>
    <property type="match status" value="1"/>
</dbReference>
<sequence length="161" mass="17263">MALPALLAAGCGSKPDVKPVPPPEPRPETPLDKSPPVLNIEIRAAADANRGPSGKGLPVVVRVYTLKSPGVFTTTDFYSLYDKEGALLGADLIARDEVTLAPGQSRPLERQLDPGAGYLGAVAAFRDIDHSRWRETLRLNPGVDNRVLIEVGARAVSIRYQ</sequence>
<name>A0A6P1DZ60_9GAMM</name>
<reference evidence="3" key="1">
    <citation type="journal article" date="2020" name="Microbiol. Resour. Announc.">
        <title>Draft Genome Sequences of Thiorhodococcus mannitoliphagus and Thiorhodococcus minor, Purple Sulfur Photosynthetic Bacteria in the Gammaproteobacterial Family Chromatiaceae.</title>
        <authorList>
            <person name="Aviles F.A."/>
            <person name="Meyer T.E."/>
            <person name="Kyndt J.A."/>
        </authorList>
    </citation>
    <scope>NUCLEOTIDE SEQUENCE [LARGE SCALE GENOMIC DNA]</scope>
    <source>
        <strain evidence="3">DSM 18266</strain>
    </source>
</reference>
<reference evidence="2 3" key="2">
    <citation type="submission" date="2020-02" db="EMBL/GenBank/DDBJ databases">
        <title>Genome sequences of Thiorhodococcus mannitoliphagus and Thiorhodococcus minor, purple sulfur photosynthetic bacteria in the gammaproteobacterial family, Chromatiaceae.</title>
        <authorList>
            <person name="Aviles F.A."/>
            <person name="Meyer T.E."/>
            <person name="Kyndt J.A."/>
        </authorList>
    </citation>
    <scope>NUCLEOTIDE SEQUENCE [LARGE SCALE GENOMIC DNA]</scope>
    <source>
        <strain evidence="2 3">DSM 18266</strain>
    </source>
</reference>
<feature type="region of interest" description="Disordered" evidence="1">
    <location>
        <begin position="1"/>
        <end position="35"/>
    </location>
</feature>
<accession>A0A6P1DZ60</accession>
<keyword evidence="3" id="KW-1185">Reference proteome</keyword>
<dbReference type="PANTHER" id="PTHR37625:SF4">
    <property type="entry name" value="OUTER MEMBRANE LIPOPROTEIN"/>
    <property type="match status" value="1"/>
</dbReference>
<evidence type="ECO:0000313" key="3">
    <source>
        <dbReference type="Proteomes" id="UP000471640"/>
    </source>
</evidence>
<dbReference type="EMBL" id="JAAIJR010000143">
    <property type="protein sequence ID" value="NEX22969.1"/>
    <property type="molecule type" value="Genomic_DNA"/>
</dbReference>
<comment type="caution">
    <text evidence="2">The sequence shown here is derived from an EMBL/GenBank/DDBJ whole genome shotgun (WGS) entry which is preliminary data.</text>
</comment>
<proteinExistence type="predicted"/>
<evidence type="ECO:0000313" key="2">
    <source>
        <dbReference type="EMBL" id="NEX22969.1"/>
    </source>
</evidence>
<organism evidence="2 3">
    <name type="scientific">Thiorhodococcus mannitoliphagus</name>
    <dbReference type="NCBI Taxonomy" id="329406"/>
    <lineage>
        <taxon>Bacteria</taxon>
        <taxon>Pseudomonadati</taxon>
        <taxon>Pseudomonadota</taxon>
        <taxon>Gammaproteobacteria</taxon>
        <taxon>Chromatiales</taxon>
        <taxon>Chromatiaceae</taxon>
        <taxon>Thiorhodococcus</taxon>
    </lineage>
</organism>
<evidence type="ECO:0000256" key="1">
    <source>
        <dbReference type="SAM" id="MobiDB-lite"/>
    </source>
</evidence>
<protein>
    <submittedName>
        <fullName evidence="2">Type VI secretion system lipoprotein TssJ</fullName>
    </submittedName>
</protein>
<dbReference type="Pfam" id="PF12790">
    <property type="entry name" value="T6SS-SciN"/>
    <property type="match status" value="1"/>
</dbReference>
<dbReference type="NCBIfam" id="TIGR03352">
    <property type="entry name" value="VI_chp_3"/>
    <property type="match status" value="1"/>
</dbReference>
<dbReference type="InterPro" id="IPR038706">
    <property type="entry name" value="Type_VI_SciN-like_sf"/>
</dbReference>
<dbReference type="InterPro" id="IPR017734">
    <property type="entry name" value="T6SS_SciN"/>
</dbReference>
<dbReference type="AlphaFoldDB" id="A0A6P1DZ60"/>